<dbReference type="InterPro" id="IPR013549">
    <property type="entry name" value="DUF1731"/>
</dbReference>
<dbReference type="AlphaFoldDB" id="A0A8J6N0I2"/>
<sequence>MKAFMTGGTGFVGTVLTKSLTQKGYKVTLLTRKIRGERSVPRGAILLEGDPAKAGPWQGNVADHDVIINLAGASIFTRWTKREKRMIRETRILTTKNLVNALSDRRVDEITFISTSAVGYYGFHGDEELDETCGTGSDFLASVAREWEAAALEVERPGVRVLLCRLGIVLGRNGGALGEIIPLFQKGLGSRLGDGQQWLSWIHEDDLARLYLFLMERRELSGPFNCTAPGAVRNKDLTKVMGEVLGQPLLMPAVPGFMVRLIKGEFGTVLLKGQKVLPKRLLEAGFRFHFPDLRGALKDIIG</sequence>
<protein>
    <submittedName>
        <fullName evidence="4">TIGR01777 family protein</fullName>
    </submittedName>
</protein>
<evidence type="ECO:0000313" key="4">
    <source>
        <dbReference type="EMBL" id="MBC8177571.1"/>
    </source>
</evidence>
<accession>A0A8J6N0I2</accession>
<feature type="domain" description="DUF1731" evidence="3">
    <location>
        <begin position="254"/>
        <end position="300"/>
    </location>
</feature>
<name>A0A8J6N0I2_9DELT</name>
<comment type="similarity">
    <text evidence="1">Belongs to the NAD(P)-dependent epimerase/dehydratase family. SDR39U1 subfamily.</text>
</comment>
<feature type="domain" description="NAD-dependent epimerase/dehydratase" evidence="2">
    <location>
        <begin position="4"/>
        <end position="219"/>
    </location>
</feature>
<dbReference type="Pfam" id="PF08338">
    <property type="entry name" value="DUF1731"/>
    <property type="match status" value="1"/>
</dbReference>
<proteinExistence type="inferred from homology"/>
<dbReference type="NCBIfam" id="TIGR01777">
    <property type="entry name" value="yfcH"/>
    <property type="match status" value="1"/>
</dbReference>
<dbReference type="SUPFAM" id="SSF51735">
    <property type="entry name" value="NAD(P)-binding Rossmann-fold domains"/>
    <property type="match status" value="1"/>
</dbReference>
<evidence type="ECO:0000313" key="5">
    <source>
        <dbReference type="Proteomes" id="UP000650524"/>
    </source>
</evidence>
<organism evidence="4 5">
    <name type="scientific">Candidatus Desulfacyla euxinica</name>
    <dbReference type="NCBI Taxonomy" id="2841693"/>
    <lineage>
        <taxon>Bacteria</taxon>
        <taxon>Deltaproteobacteria</taxon>
        <taxon>Candidatus Desulfacyla</taxon>
    </lineage>
</organism>
<reference evidence="4 5" key="1">
    <citation type="submission" date="2020-08" db="EMBL/GenBank/DDBJ databases">
        <title>Bridging the membrane lipid divide: bacteria of the FCB group superphylum have the potential to synthesize archaeal ether lipids.</title>
        <authorList>
            <person name="Villanueva L."/>
            <person name="Von Meijenfeldt F.A.B."/>
            <person name="Westbye A.B."/>
            <person name="Yadav S."/>
            <person name="Hopmans E.C."/>
            <person name="Dutilh B.E."/>
            <person name="Sinninghe Damste J.S."/>
        </authorList>
    </citation>
    <scope>NUCLEOTIDE SEQUENCE [LARGE SCALE GENOMIC DNA]</scope>
    <source>
        <strain evidence="4">NIOZ-UU27</strain>
    </source>
</reference>
<dbReference type="Gene3D" id="3.40.50.720">
    <property type="entry name" value="NAD(P)-binding Rossmann-like Domain"/>
    <property type="match status" value="1"/>
</dbReference>
<comment type="caution">
    <text evidence="4">The sequence shown here is derived from an EMBL/GenBank/DDBJ whole genome shotgun (WGS) entry which is preliminary data.</text>
</comment>
<dbReference type="Pfam" id="PF01370">
    <property type="entry name" value="Epimerase"/>
    <property type="match status" value="1"/>
</dbReference>
<dbReference type="InterPro" id="IPR001509">
    <property type="entry name" value="Epimerase_deHydtase"/>
</dbReference>
<dbReference type="EMBL" id="JACNJD010000217">
    <property type="protein sequence ID" value="MBC8177571.1"/>
    <property type="molecule type" value="Genomic_DNA"/>
</dbReference>
<evidence type="ECO:0000259" key="3">
    <source>
        <dbReference type="Pfam" id="PF08338"/>
    </source>
</evidence>
<dbReference type="InterPro" id="IPR036291">
    <property type="entry name" value="NAD(P)-bd_dom_sf"/>
</dbReference>
<evidence type="ECO:0000256" key="1">
    <source>
        <dbReference type="ARBA" id="ARBA00009353"/>
    </source>
</evidence>
<gene>
    <name evidence="4" type="ORF">H8E19_09205</name>
</gene>
<evidence type="ECO:0000259" key="2">
    <source>
        <dbReference type="Pfam" id="PF01370"/>
    </source>
</evidence>
<dbReference type="Proteomes" id="UP000650524">
    <property type="component" value="Unassembled WGS sequence"/>
</dbReference>
<dbReference type="PANTHER" id="PTHR11092:SF0">
    <property type="entry name" value="EPIMERASE FAMILY PROTEIN SDR39U1"/>
    <property type="match status" value="1"/>
</dbReference>
<dbReference type="InterPro" id="IPR010099">
    <property type="entry name" value="SDR39U1"/>
</dbReference>
<dbReference type="PANTHER" id="PTHR11092">
    <property type="entry name" value="SUGAR NUCLEOTIDE EPIMERASE RELATED"/>
    <property type="match status" value="1"/>
</dbReference>